<feature type="compositionally biased region" description="Basic and acidic residues" evidence="1">
    <location>
        <begin position="1043"/>
        <end position="1053"/>
    </location>
</feature>
<reference evidence="2" key="1">
    <citation type="submission" date="2022-10" db="EMBL/GenBank/DDBJ databases">
        <authorList>
            <person name="Chen Y."/>
            <person name="Dougan E. K."/>
            <person name="Chan C."/>
            <person name="Rhodes N."/>
            <person name="Thang M."/>
        </authorList>
    </citation>
    <scope>NUCLEOTIDE SEQUENCE</scope>
</reference>
<gene>
    <name evidence="2" type="ORF">C1SCF055_LOCUS4928</name>
</gene>
<sequence>MQKMLQEMGWMKPPATPQQSAAADASHVAKASESDQALSGTAIPKSPDQGLNGVAVTNGADKGPLNGVATTNGEDKGLKTTSSADGLTGPPVGTNQGLNGPPVAKTPGAENDSNGPSVAKTTVPADQRVSPPVTTTVAVPSVAGHPDKNKPLRIAPFPHQPAASGSGEEMPPAEPLQNVKEEPKLDQRQTYSRRAAANLIQRLRDNPKRVEGYPALKKVALVNYGEHPPVWHARLLLGWVHGTTWVILTPDYHGYPQDLSLANPDYTDFEFLGASTRPPPRIPPGQVYGFAPLDPGTLANHIRQGQVEADNERIALGLPPVPAPVAPAAHVGDDVARYQLEDLRVLPVKFDAQGIRRREFSEAVALMVDTPPQGGGLQLEGPTSVLNVLKNMRDQAMTPTSFHEFWLRSADIPKGDRSTYEHECLSRILVIREAHRISPSSPDYSAADYFMGWKYRRGLQGVDNQLAQHVANEMKADAAIMKEARKAKEEAQARKRLAWGWDTLEPQNFVLQVEDSIPHLIPTSRESESFFLFLLLFLARAAQANLFRREGEAMRPTSTVRSYDRDLVSLPQSGDQPVELLEVLDDVGREYVKDPLTAMMISEEEHGELIEKGDTVRPYMDVRLQREQDTYEQFILDLFKSGMLEFTCRPQDLVTPFFVHKKNNRLRFILDCRMVNKRFKRPPGMALAAGSTWSQVSVPPGDNLFIAQSDIKDYFYSLSLPLALRPYFCLPSIRFSLLQEWGVPVHLHPQGIQEGLVFPMLRVIPMGWSWAMWISQRVHQNISLIASGLDSSRVVVDHRAPPDLSGGVPIIIPYADNLNVAGTDQQAVQDTKDRIVKVLRGHGFRVHEELDASDCAQSLGFLIDGSNGLVAPVPEKLFKVQQAFRWLAGRPKVRGKEVERLLWHATHLMMLRRELLSIFRSLYDFVQGVAVCWSEGLAPDIDRIGSQKEPWRYRLKTDVQPRSKALQHGDPFHDPSTVKPIDVTEVDPYELNYEFEEVPDEILDSNKWTDAFSVRMQMPEHITLLEGRAVVGLFSEAGQVHEGTADARQAAEDREGEGEFEEKKDLRQGRSSEICRMWPAASAPKIEVQVTTDYIACVQPWRSSSGEDGWQTVQ</sequence>
<dbReference type="SUPFAM" id="SSF56672">
    <property type="entry name" value="DNA/RNA polymerases"/>
    <property type="match status" value="1"/>
</dbReference>
<organism evidence="2">
    <name type="scientific">Cladocopium goreaui</name>
    <dbReference type="NCBI Taxonomy" id="2562237"/>
    <lineage>
        <taxon>Eukaryota</taxon>
        <taxon>Sar</taxon>
        <taxon>Alveolata</taxon>
        <taxon>Dinophyceae</taxon>
        <taxon>Suessiales</taxon>
        <taxon>Symbiodiniaceae</taxon>
        <taxon>Cladocopium</taxon>
    </lineage>
</organism>
<dbReference type="AlphaFoldDB" id="A0A9P1FJX9"/>
<feature type="compositionally biased region" description="Low complexity" evidence="1">
    <location>
        <begin position="20"/>
        <end position="31"/>
    </location>
</feature>
<feature type="region of interest" description="Disordered" evidence="1">
    <location>
        <begin position="1041"/>
        <end position="1066"/>
    </location>
</feature>
<evidence type="ECO:0000313" key="4">
    <source>
        <dbReference type="EMBL" id="CAL4764044.1"/>
    </source>
</evidence>
<accession>A0A9P1FJX9</accession>
<dbReference type="Proteomes" id="UP001152797">
    <property type="component" value="Unassembled WGS sequence"/>
</dbReference>
<evidence type="ECO:0000313" key="5">
    <source>
        <dbReference type="Proteomes" id="UP001152797"/>
    </source>
</evidence>
<dbReference type="EMBL" id="CAMXCT020000291">
    <property type="protein sequence ID" value="CAL1130107.1"/>
    <property type="molecule type" value="Genomic_DNA"/>
</dbReference>
<evidence type="ECO:0000313" key="2">
    <source>
        <dbReference type="EMBL" id="CAI3976732.1"/>
    </source>
</evidence>
<evidence type="ECO:0000313" key="3">
    <source>
        <dbReference type="EMBL" id="CAL1130107.1"/>
    </source>
</evidence>
<comment type="caution">
    <text evidence="2">The sequence shown here is derived from an EMBL/GenBank/DDBJ whole genome shotgun (WGS) entry which is preliminary data.</text>
</comment>
<dbReference type="EMBL" id="CAMXCT010000291">
    <property type="protein sequence ID" value="CAI3976732.1"/>
    <property type="molecule type" value="Genomic_DNA"/>
</dbReference>
<evidence type="ECO:0000256" key="1">
    <source>
        <dbReference type="SAM" id="MobiDB-lite"/>
    </source>
</evidence>
<feature type="region of interest" description="Disordered" evidence="1">
    <location>
        <begin position="1"/>
        <end position="133"/>
    </location>
</feature>
<dbReference type="EMBL" id="CAMXCT030000291">
    <property type="protein sequence ID" value="CAL4764044.1"/>
    <property type="molecule type" value="Genomic_DNA"/>
</dbReference>
<name>A0A9P1FJX9_9DINO</name>
<dbReference type="InterPro" id="IPR043502">
    <property type="entry name" value="DNA/RNA_pol_sf"/>
</dbReference>
<reference evidence="3" key="2">
    <citation type="submission" date="2024-04" db="EMBL/GenBank/DDBJ databases">
        <authorList>
            <person name="Chen Y."/>
            <person name="Shah S."/>
            <person name="Dougan E. K."/>
            <person name="Thang M."/>
            <person name="Chan C."/>
        </authorList>
    </citation>
    <scope>NUCLEOTIDE SEQUENCE [LARGE SCALE GENOMIC DNA]</scope>
</reference>
<protein>
    <submittedName>
        <fullName evidence="4">Ankyrin-1</fullName>
    </submittedName>
</protein>
<keyword evidence="5" id="KW-1185">Reference proteome</keyword>
<feature type="compositionally biased region" description="Polar residues" evidence="1">
    <location>
        <begin position="111"/>
        <end position="120"/>
    </location>
</feature>
<proteinExistence type="predicted"/>